<keyword evidence="5" id="KW-1185">Reference proteome</keyword>
<feature type="domain" description="DDE Tnp4" evidence="3">
    <location>
        <begin position="206"/>
        <end position="264"/>
    </location>
</feature>
<evidence type="ECO:0000256" key="2">
    <source>
        <dbReference type="ARBA" id="ARBA00022723"/>
    </source>
</evidence>
<protein>
    <recommendedName>
        <fullName evidence="3">DDE Tnp4 domain-containing protein</fullName>
    </recommendedName>
</protein>
<comment type="cofactor">
    <cofactor evidence="1">
        <name>a divalent metal cation</name>
        <dbReference type="ChEBI" id="CHEBI:60240"/>
    </cofactor>
</comment>
<dbReference type="EMBL" id="JAEPRE010000043">
    <property type="protein sequence ID" value="KAG2234920.1"/>
    <property type="molecule type" value="Genomic_DNA"/>
</dbReference>
<name>A0A8H7VVP0_9FUNG</name>
<evidence type="ECO:0000313" key="5">
    <source>
        <dbReference type="Proteomes" id="UP000613177"/>
    </source>
</evidence>
<evidence type="ECO:0000256" key="1">
    <source>
        <dbReference type="ARBA" id="ARBA00001968"/>
    </source>
</evidence>
<reference evidence="4" key="1">
    <citation type="submission" date="2021-01" db="EMBL/GenBank/DDBJ databases">
        <title>Metabolic potential, ecology and presence of endohyphal bacteria is reflected in genomic diversity of Mucoromycotina.</title>
        <authorList>
            <person name="Muszewska A."/>
            <person name="Okrasinska A."/>
            <person name="Steczkiewicz K."/>
            <person name="Drgas O."/>
            <person name="Orlowska M."/>
            <person name="Perlinska-Lenart U."/>
            <person name="Aleksandrzak-Piekarczyk T."/>
            <person name="Szatraj K."/>
            <person name="Zielenkiewicz U."/>
            <person name="Pilsyk S."/>
            <person name="Malc E."/>
            <person name="Mieczkowski P."/>
            <person name="Kruszewska J.S."/>
            <person name="Biernat P."/>
            <person name="Pawlowska J."/>
        </authorList>
    </citation>
    <scope>NUCLEOTIDE SEQUENCE</scope>
    <source>
        <strain evidence="4">WA0000018081</strain>
    </source>
</reference>
<dbReference type="GO" id="GO:0046872">
    <property type="term" value="F:metal ion binding"/>
    <property type="evidence" value="ECO:0007669"/>
    <property type="project" value="UniProtKB-KW"/>
</dbReference>
<sequence>MSTYNEESLMEEFIVLYEQAILIMNSSSSDLESLIIEQEMESNLLQEAFLFHHSADNQSFSNYHYWTITHPFLSDDDNSRTNFRAMYRMNRSSFERLVNDLSLHSAFDLRAHNSTSAYIQISCAIWRLANCHIGYRTSNISFSVFHGSYMNFFRRTLIAIEGVYGNKISWPVNQGGVEAIQTGFEWPHGQREGAVRRLPNIIGALDNSAYPLSHHVIVPYPSTETTGNSPNAIAKRKFNKFHSSARMSIERAFGLLSARWRFIKVISNGGEDENEGTIRESARTRGDELNRWFNPL</sequence>
<organism evidence="4 5">
    <name type="scientific">Thamnidium elegans</name>
    <dbReference type="NCBI Taxonomy" id="101142"/>
    <lineage>
        <taxon>Eukaryota</taxon>
        <taxon>Fungi</taxon>
        <taxon>Fungi incertae sedis</taxon>
        <taxon>Mucoromycota</taxon>
        <taxon>Mucoromycotina</taxon>
        <taxon>Mucoromycetes</taxon>
        <taxon>Mucorales</taxon>
        <taxon>Mucorineae</taxon>
        <taxon>Mucoraceae</taxon>
        <taxon>Thamnidium</taxon>
    </lineage>
</organism>
<accession>A0A8H7VVP0</accession>
<evidence type="ECO:0000259" key="3">
    <source>
        <dbReference type="Pfam" id="PF13359"/>
    </source>
</evidence>
<dbReference type="Proteomes" id="UP000613177">
    <property type="component" value="Unassembled WGS sequence"/>
</dbReference>
<evidence type="ECO:0000313" key="4">
    <source>
        <dbReference type="EMBL" id="KAG2234920.1"/>
    </source>
</evidence>
<keyword evidence="2" id="KW-0479">Metal-binding</keyword>
<comment type="caution">
    <text evidence="4">The sequence shown here is derived from an EMBL/GenBank/DDBJ whole genome shotgun (WGS) entry which is preliminary data.</text>
</comment>
<dbReference type="InterPro" id="IPR027806">
    <property type="entry name" value="HARBI1_dom"/>
</dbReference>
<gene>
    <name evidence="4" type="ORF">INT48_000347</name>
</gene>
<dbReference type="AlphaFoldDB" id="A0A8H7VVP0"/>
<proteinExistence type="predicted"/>
<dbReference type="Pfam" id="PF13359">
    <property type="entry name" value="DDE_Tnp_4"/>
    <property type="match status" value="1"/>
</dbReference>